<reference evidence="5 6" key="1">
    <citation type="submission" date="2019-05" db="EMBL/GenBank/DDBJ databases">
        <title>Complete genome sequencing of Anaerostipes rhamnosivorans.</title>
        <authorList>
            <person name="Bui T.P.N."/>
            <person name="de Vos W.M."/>
        </authorList>
    </citation>
    <scope>NUCLEOTIDE SEQUENCE [LARGE SCALE GENOMIC DNA]</scope>
    <source>
        <strain evidence="5 6">1y2</strain>
    </source>
</reference>
<proteinExistence type="predicted"/>
<dbReference type="EMBL" id="CP040058">
    <property type="protein sequence ID" value="QCP36375.1"/>
    <property type="molecule type" value="Genomic_DNA"/>
</dbReference>
<dbReference type="Proteomes" id="UP000298653">
    <property type="component" value="Chromosome"/>
</dbReference>
<dbReference type="PANTHER" id="PTHR35936:SF38">
    <property type="entry name" value="GLUTAMINE-BINDING PERIPLASMIC PROTEIN"/>
    <property type="match status" value="1"/>
</dbReference>
<sequence length="268" mass="29178">MRLKKVLAVGLAAVMGISLVACGGGNKKDSKEKTYKIASDTTFTPFEFEDKDGNRVGIDLDLLDAIAKEEGFKYKVTAVGFDAAMASVESGQSDGMIAGMSITKERKQKYDFSEAYYDSKVAFAVKKGGKTFDNIKDKKKAEKEALSSLKGKTVAAKVGTVGATYANANADKYGYKVRQFKDSPTMYQAVLTGNAAACFEDFPVISYQIGQKNLKLQVAFTSESGSQYGFAVKKGKNSELVEKFNSGLKKIKDNGKYQEIVDKYTKTK</sequence>
<evidence type="ECO:0000313" key="5">
    <source>
        <dbReference type="EMBL" id="QCP36375.1"/>
    </source>
</evidence>
<dbReference type="SMART" id="SM00079">
    <property type="entry name" value="PBPe"/>
    <property type="match status" value="1"/>
</dbReference>
<evidence type="ECO:0000259" key="3">
    <source>
        <dbReference type="SMART" id="SM00062"/>
    </source>
</evidence>
<dbReference type="InterPro" id="IPR001638">
    <property type="entry name" value="Solute-binding_3/MltF_N"/>
</dbReference>
<dbReference type="AlphaFoldDB" id="A0A4P8IHQ8"/>
<name>A0A4P8IHQ8_9FIRM</name>
<dbReference type="SMART" id="SM00062">
    <property type="entry name" value="PBPb"/>
    <property type="match status" value="1"/>
</dbReference>
<evidence type="ECO:0000259" key="4">
    <source>
        <dbReference type="SMART" id="SM00079"/>
    </source>
</evidence>
<protein>
    <submittedName>
        <fullName evidence="5">/ Glutamine transport system permease protein GlnP</fullName>
    </submittedName>
</protein>
<organism evidence="5 6">
    <name type="scientific">Anaerostipes rhamnosivorans</name>
    <dbReference type="NCBI Taxonomy" id="1229621"/>
    <lineage>
        <taxon>Bacteria</taxon>
        <taxon>Bacillati</taxon>
        <taxon>Bacillota</taxon>
        <taxon>Clostridia</taxon>
        <taxon>Lachnospirales</taxon>
        <taxon>Lachnospiraceae</taxon>
        <taxon>Anaerostipes</taxon>
    </lineage>
</organism>
<feature type="chain" id="PRO_5039655438" evidence="2">
    <location>
        <begin position="24"/>
        <end position="268"/>
    </location>
</feature>
<keyword evidence="1 2" id="KW-0732">Signal</keyword>
<dbReference type="GO" id="GO:0015276">
    <property type="term" value="F:ligand-gated monoatomic ion channel activity"/>
    <property type="evidence" value="ECO:0007669"/>
    <property type="project" value="InterPro"/>
</dbReference>
<feature type="domain" description="Ionotropic glutamate receptor C-terminal" evidence="4">
    <location>
        <begin position="34"/>
        <end position="266"/>
    </location>
</feature>
<evidence type="ECO:0000313" key="6">
    <source>
        <dbReference type="Proteomes" id="UP000298653"/>
    </source>
</evidence>
<dbReference type="SUPFAM" id="SSF53850">
    <property type="entry name" value="Periplasmic binding protein-like II"/>
    <property type="match status" value="1"/>
</dbReference>
<dbReference type="Pfam" id="PF00497">
    <property type="entry name" value="SBP_bac_3"/>
    <property type="match status" value="1"/>
</dbReference>
<feature type="signal peptide" evidence="2">
    <location>
        <begin position="1"/>
        <end position="23"/>
    </location>
</feature>
<evidence type="ECO:0000256" key="2">
    <source>
        <dbReference type="SAM" id="SignalP"/>
    </source>
</evidence>
<dbReference type="InterPro" id="IPR001320">
    <property type="entry name" value="Iontro_rcpt_C"/>
</dbReference>
<gene>
    <name evidence="5" type="ORF">AR1Y2_2921</name>
</gene>
<dbReference type="GO" id="GO:0016020">
    <property type="term" value="C:membrane"/>
    <property type="evidence" value="ECO:0007669"/>
    <property type="project" value="InterPro"/>
</dbReference>
<evidence type="ECO:0000256" key="1">
    <source>
        <dbReference type="ARBA" id="ARBA00022729"/>
    </source>
</evidence>
<dbReference type="Gene3D" id="3.40.190.10">
    <property type="entry name" value="Periplasmic binding protein-like II"/>
    <property type="match status" value="2"/>
</dbReference>
<dbReference type="OrthoDB" id="9774451at2"/>
<accession>A0A4P8IHQ8</accession>
<keyword evidence="6" id="KW-1185">Reference proteome</keyword>
<dbReference type="PANTHER" id="PTHR35936">
    <property type="entry name" value="MEMBRANE-BOUND LYTIC MUREIN TRANSGLYCOSYLASE F"/>
    <property type="match status" value="1"/>
</dbReference>
<dbReference type="KEGG" id="arf:AR1Y2_2921"/>
<feature type="domain" description="Solute-binding protein family 3/N-terminal" evidence="3">
    <location>
        <begin position="34"/>
        <end position="268"/>
    </location>
</feature>
<dbReference type="PROSITE" id="PS51257">
    <property type="entry name" value="PROKAR_LIPOPROTEIN"/>
    <property type="match status" value="1"/>
</dbReference>
<dbReference type="RefSeq" id="WP_137329619.1">
    <property type="nucleotide sequence ID" value="NZ_CP040058.1"/>
</dbReference>